<sequence length="224" mass="24553">MLTTGRTLDGDGRPIPGTGFDLPPDGELADLLGRRTGAMTSHPSQAVWSAPLPAPKSDSETARSVGIYRPGYDGPPEHYHEHSVEHFEILSGEATFAINDRVEHVTAGETVTVETGERHTFSVGGDDLCYMLVEIRSPGRLRYVLPTLGGLAHDDEMTLSDPLQQAAIAQRLDGNTEFTELDPVVGRPLRSVLAPLARLGTYRGAYDKYTRDAFWERKVEQPEL</sequence>
<dbReference type="AlphaFoldDB" id="A0A1H3GJ76"/>
<evidence type="ECO:0000313" key="3">
    <source>
        <dbReference type="EMBL" id="SDY03366.1"/>
    </source>
</evidence>
<evidence type="ECO:0000313" key="4">
    <source>
        <dbReference type="Proteomes" id="UP000199170"/>
    </source>
</evidence>
<feature type="region of interest" description="Disordered" evidence="1">
    <location>
        <begin position="39"/>
        <end position="60"/>
    </location>
</feature>
<keyword evidence="4" id="KW-1185">Reference proteome</keyword>
<accession>A0A1H3GJ76</accession>
<proteinExistence type="predicted"/>
<gene>
    <name evidence="3" type="ORF">SAMN04487946_105202</name>
</gene>
<dbReference type="OrthoDB" id="307518at2157"/>
<dbReference type="RefSeq" id="WP_089767022.1">
    <property type="nucleotide sequence ID" value="NZ_FNPB01000005.1"/>
</dbReference>
<organism evidence="3 4">
    <name type="scientific">Halobellus clavatus</name>
    <dbReference type="NCBI Taxonomy" id="660517"/>
    <lineage>
        <taxon>Archaea</taxon>
        <taxon>Methanobacteriati</taxon>
        <taxon>Methanobacteriota</taxon>
        <taxon>Stenosarchaea group</taxon>
        <taxon>Halobacteria</taxon>
        <taxon>Halobacteriales</taxon>
        <taxon>Haloferacaceae</taxon>
        <taxon>Halobellus</taxon>
    </lineage>
</organism>
<dbReference type="STRING" id="660517.SAMN04487946_105202"/>
<dbReference type="InterPro" id="IPR014710">
    <property type="entry name" value="RmlC-like_jellyroll"/>
</dbReference>
<evidence type="ECO:0000256" key="1">
    <source>
        <dbReference type="SAM" id="MobiDB-lite"/>
    </source>
</evidence>
<dbReference type="Pfam" id="PF07883">
    <property type="entry name" value="Cupin_2"/>
    <property type="match status" value="1"/>
</dbReference>
<reference evidence="4" key="1">
    <citation type="submission" date="2016-10" db="EMBL/GenBank/DDBJ databases">
        <authorList>
            <person name="Varghese N."/>
            <person name="Submissions S."/>
        </authorList>
    </citation>
    <scope>NUCLEOTIDE SEQUENCE [LARGE SCALE GENOMIC DNA]</scope>
    <source>
        <strain evidence="4">CGMCC 1.10118</strain>
    </source>
</reference>
<evidence type="ECO:0000259" key="2">
    <source>
        <dbReference type="Pfam" id="PF07883"/>
    </source>
</evidence>
<protein>
    <submittedName>
        <fullName evidence="3">Cupin domain-containing protein</fullName>
    </submittedName>
</protein>
<dbReference type="Gene3D" id="2.60.120.10">
    <property type="entry name" value="Jelly Rolls"/>
    <property type="match status" value="1"/>
</dbReference>
<name>A0A1H3GJ76_9EURY</name>
<feature type="domain" description="Cupin type-2" evidence="2">
    <location>
        <begin position="68"/>
        <end position="132"/>
    </location>
</feature>
<dbReference type="InterPro" id="IPR013096">
    <property type="entry name" value="Cupin_2"/>
</dbReference>
<dbReference type="EMBL" id="FNPB01000005">
    <property type="protein sequence ID" value="SDY03366.1"/>
    <property type="molecule type" value="Genomic_DNA"/>
</dbReference>
<dbReference type="Proteomes" id="UP000199170">
    <property type="component" value="Unassembled WGS sequence"/>
</dbReference>
<dbReference type="InterPro" id="IPR011051">
    <property type="entry name" value="RmlC_Cupin_sf"/>
</dbReference>
<dbReference type="SUPFAM" id="SSF51182">
    <property type="entry name" value="RmlC-like cupins"/>
    <property type="match status" value="1"/>
</dbReference>
<feature type="region of interest" description="Disordered" evidence="1">
    <location>
        <begin position="1"/>
        <end position="25"/>
    </location>
</feature>